<protein>
    <submittedName>
        <fullName evidence="1">Uncharacterized protein</fullName>
    </submittedName>
</protein>
<comment type="caution">
    <text evidence="1">The sequence shown here is derived from an EMBL/GenBank/DDBJ whole genome shotgun (WGS) entry which is preliminary data.</text>
</comment>
<evidence type="ECO:0000313" key="2">
    <source>
        <dbReference type="Proteomes" id="UP000730482"/>
    </source>
</evidence>
<dbReference type="RefSeq" id="WP_212015403.1">
    <property type="nucleotide sequence ID" value="NZ_JAAFYZ010000130.1"/>
</dbReference>
<evidence type="ECO:0000313" key="1">
    <source>
        <dbReference type="EMBL" id="MBS2551208.1"/>
    </source>
</evidence>
<accession>A0ABS5KYS0</accession>
<dbReference type="EMBL" id="JAAFYZ010000130">
    <property type="protein sequence ID" value="MBS2551208.1"/>
    <property type="molecule type" value="Genomic_DNA"/>
</dbReference>
<dbReference type="Proteomes" id="UP000730482">
    <property type="component" value="Unassembled WGS sequence"/>
</dbReference>
<organism evidence="1 2">
    <name type="scientific">Catenulispora pinistramenti</name>
    <dbReference type="NCBI Taxonomy" id="2705254"/>
    <lineage>
        <taxon>Bacteria</taxon>
        <taxon>Bacillati</taxon>
        <taxon>Actinomycetota</taxon>
        <taxon>Actinomycetes</taxon>
        <taxon>Catenulisporales</taxon>
        <taxon>Catenulisporaceae</taxon>
        <taxon>Catenulispora</taxon>
    </lineage>
</organism>
<gene>
    <name evidence="1" type="ORF">KGQ19_30500</name>
</gene>
<sequence length="171" mass="18432">MTGKVAKGVHTGDIRYFLLPVPSDGSAVGPADGDPLTADAVAGFYTNSSEVLKILKQVGYKDGASRSYQTGDAKYHVDVRLLHFGSADVARKWAASDQGLPTGTAFSIPGYPDEKAYDIPLDPEYGEARLRAVGFRGDVFFEVDVFGQPPVDHAVLIDRVRKQIDRLDTGS</sequence>
<keyword evidence="2" id="KW-1185">Reference proteome</keyword>
<proteinExistence type="predicted"/>
<reference evidence="1 2" key="1">
    <citation type="submission" date="2020-02" db="EMBL/GenBank/DDBJ databases">
        <title>Acidophilic actinobacteria isolated from forest soil.</title>
        <authorList>
            <person name="Golinska P."/>
        </authorList>
    </citation>
    <scope>NUCLEOTIDE SEQUENCE [LARGE SCALE GENOMIC DNA]</scope>
    <source>
        <strain evidence="1 2">NL8</strain>
    </source>
</reference>
<name>A0ABS5KYS0_9ACTN</name>